<dbReference type="Pfam" id="PF13561">
    <property type="entry name" value="adh_short_C2"/>
    <property type="match status" value="1"/>
</dbReference>
<protein>
    <submittedName>
        <fullName evidence="2">SDR family oxidoreductase</fullName>
    </submittedName>
</protein>
<proteinExistence type="inferred from homology"/>
<comment type="caution">
    <text evidence="2">The sequence shown here is derived from an EMBL/GenBank/DDBJ whole genome shotgun (WGS) entry which is preliminary data.</text>
</comment>
<dbReference type="Gene3D" id="3.40.50.720">
    <property type="entry name" value="NAD(P)-binding Rossmann-like Domain"/>
    <property type="match status" value="1"/>
</dbReference>
<dbReference type="Proteomes" id="UP000649289">
    <property type="component" value="Unassembled WGS sequence"/>
</dbReference>
<evidence type="ECO:0000313" key="2">
    <source>
        <dbReference type="EMBL" id="MBD3915603.1"/>
    </source>
</evidence>
<evidence type="ECO:0000313" key="3">
    <source>
        <dbReference type="Proteomes" id="UP000649289"/>
    </source>
</evidence>
<reference evidence="2 3" key="1">
    <citation type="submission" date="2020-09" db="EMBL/GenBank/DDBJ databases">
        <title>novel species in genus Nocardioides.</title>
        <authorList>
            <person name="Zhang G."/>
        </authorList>
    </citation>
    <scope>NUCLEOTIDE SEQUENCE [LARGE SCALE GENOMIC DNA]</scope>
    <source>
        <strain evidence="2 3">19197</strain>
    </source>
</reference>
<dbReference type="PANTHER" id="PTHR42879">
    <property type="entry name" value="3-OXOACYL-(ACYL-CARRIER-PROTEIN) REDUCTASE"/>
    <property type="match status" value="1"/>
</dbReference>
<dbReference type="SUPFAM" id="SSF51735">
    <property type="entry name" value="NAD(P)-binding Rossmann-fold domains"/>
    <property type="match status" value="1"/>
</dbReference>
<dbReference type="InterPro" id="IPR002347">
    <property type="entry name" value="SDR_fam"/>
</dbReference>
<name>A0ABR8MI46_9ACTN</name>
<dbReference type="EMBL" id="JACXYY010000005">
    <property type="protein sequence ID" value="MBD3915603.1"/>
    <property type="molecule type" value="Genomic_DNA"/>
</dbReference>
<sequence length="250" mass="26366">MDLGLSGRRALVTGASAGIGRETAWALAREGAAVAVVARRRDELEELEREMVAAGLPAPYVVVADLVDRSAVDIVHAAVVEGLGGLDVLVNNAGQADPPGVEPDEDAWYDLFELNFHAKRRLAARLRPLLAAGGHGRVVNLVGLLEPVGVSAAQAAVAACVLWAKGFSRVVAAEGITVNCVAPGRVDSEQVRRHFGTDRAREEFVERFVPAGRFGRPEEVAQVVTFLSSVAADYVTGQVVAVDGGMRRAV</sequence>
<keyword evidence="3" id="KW-1185">Reference proteome</keyword>
<organism evidence="2 3">
    <name type="scientific">Nocardioides hwasunensis</name>
    <dbReference type="NCBI Taxonomy" id="397258"/>
    <lineage>
        <taxon>Bacteria</taxon>
        <taxon>Bacillati</taxon>
        <taxon>Actinomycetota</taxon>
        <taxon>Actinomycetes</taxon>
        <taxon>Propionibacteriales</taxon>
        <taxon>Nocardioidaceae</taxon>
        <taxon>Nocardioides</taxon>
    </lineage>
</organism>
<comment type="similarity">
    <text evidence="1">Belongs to the short-chain dehydrogenases/reductases (SDR) family.</text>
</comment>
<dbReference type="RefSeq" id="WP_191199931.1">
    <property type="nucleotide sequence ID" value="NZ_BAAAPA010000007.1"/>
</dbReference>
<dbReference type="PRINTS" id="PR00081">
    <property type="entry name" value="GDHRDH"/>
</dbReference>
<evidence type="ECO:0000256" key="1">
    <source>
        <dbReference type="ARBA" id="ARBA00006484"/>
    </source>
</evidence>
<dbReference type="InterPro" id="IPR036291">
    <property type="entry name" value="NAD(P)-bd_dom_sf"/>
</dbReference>
<accession>A0ABR8MI46</accession>
<gene>
    <name evidence="2" type="ORF">IEZ25_13350</name>
</gene>
<dbReference type="InterPro" id="IPR050259">
    <property type="entry name" value="SDR"/>
</dbReference>
<dbReference type="PANTHER" id="PTHR42879:SF2">
    <property type="entry name" value="3-OXOACYL-[ACYL-CARRIER-PROTEIN] REDUCTASE FABG"/>
    <property type="match status" value="1"/>
</dbReference>